<evidence type="ECO:0000313" key="11">
    <source>
        <dbReference type="EMBL" id="AVP87903.1"/>
    </source>
</evidence>
<keyword evidence="6 13" id="KW-0695">RNA-directed DNA polymerase</keyword>
<reference evidence="13 14" key="1">
    <citation type="submission" date="2018-03" db="EMBL/GenBank/DDBJ databases">
        <title>A gene transfer event suggests a long-term partnership between eustigmatophyte algae and a novel lineage of endosymbiotic bacteria.</title>
        <authorList>
            <person name="Yurchenko T."/>
            <person name="Sevcikova T."/>
            <person name="Pribyl P."/>
            <person name="El Karkouri K."/>
            <person name="Klimes V."/>
            <person name="Amaral R."/>
            <person name="Zbrankova V."/>
            <person name="Kim E."/>
            <person name="Raoult D."/>
            <person name="Santos L.M.A."/>
            <person name="Elias M."/>
        </authorList>
    </citation>
    <scope>NUCLEOTIDE SEQUENCE [LARGE SCALE GENOMIC DNA]</scope>
    <source>
        <strain evidence="13">CCALA 838</strain>
    </source>
</reference>
<dbReference type="PROSITE" id="PS50878">
    <property type="entry name" value="RT_POL"/>
    <property type="match status" value="1"/>
</dbReference>
<dbReference type="GO" id="GO:0003723">
    <property type="term" value="F:RNA binding"/>
    <property type="evidence" value="ECO:0007669"/>
    <property type="project" value="InterPro"/>
</dbReference>
<organism evidence="13 14">
    <name type="scientific">Candidatus Phycorickettsia trachydisci</name>
    <dbReference type="NCBI Taxonomy" id="2115978"/>
    <lineage>
        <taxon>Bacteria</taxon>
        <taxon>Pseudomonadati</taxon>
        <taxon>Pseudomonadota</taxon>
        <taxon>Alphaproteobacteria</taxon>
        <taxon>Rickettsiales</taxon>
        <taxon>Rickettsiaceae</taxon>
        <taxon>Candidatus Phycorickettsia</taxon>
    </lineage>
</organism>
<dbReference type="Pfam" id="PF08388">
    <property type="entry name" value="GIIM"/>
    <property type="match status" value="1"/>
</dbReference>
<name>A0A2P1PAB7_9RICK</name>
<evidence type="ECO:0000256" key="8">
    <source>
        <dbReference type="ARBA" id="ARBA00034120"/>
    </source>
</evidence>
<feature type="domain" description="Reverse transcriptase" evidence="10">
    <location>
        <begin position="47"/>
        <end position="284"/>
    </location>
</feature>
<keyword evidence="5" id="KW-0460">Magnesium</keyword>
<dbReference type="EMBL" id="CP027845">
    <property type="protein sequence ID" value="AVP88049.1"/>
    <property type="molecule type" value="Genomic_DNA"/>
</dbReference>
<dbReference type="OrthoDB" id="7164462at2"/>
<dbReference type="GO" id="GO:0046872">
    <property type="term" value="F:metal ion binding"/>
    <property type="evidence" value="ECO:0007669"/>
    <property type="project" value="UniProtKB-KW"/>
</dbReference>
<protein>
    <recommendedName>
        <fullName evidence="1">RNA-directed DNA polymerase</fullName>
        <ecNumber evidence="1">2.7.7.49</ecNumber>
    </recommendedName>
</protein>
<evidence type="ECO:0000256" key="5">
    <source>
        <dbReference type="ARBA" id="ARBA00022842"/>
    </source>
</evidence>
<dbReference type="InterPro" id="IPR013597">
    <property type="entry name" value="Mat_intron_G2"/>
</dbReference>
<dbReference type="KEGG" id="ptc:phytr_9750"/>
<dbReference type="CDD" id="cd01651">
    <property type="entry name" value="RT_G2_intron"/>
    <property type="match status" value="1"/>
</dbReference>
<dbReference type="EC" id="2.7.7.49" evidence="1"/>
<dbReference type="PRINTS" id="PR00866">
    <property type="entry name" value="RNADNAPOLMS"/>
</dbReference>
<evidence type="ECO:0000256" key="3">
    <source>
        <dbReference type="ARBA" id="ARBA00022695"/>
    </source>
</evidence>
<evidence type="ECO:0000256" key="2">
    <source>
        <dbReference type="ARBA" id="ARBA00022679"/>
    </source>
</evidence>
<dbReference type="KEGG" id="ptc:phytr_12840"/>
<dbReference type="Pfam" id="PF00078">
    <property type="entry name" value="RVT_1"/>
    <property type="match status" value="1"/>
</dbReference>
<evidence type="ECO:0000256" key="9">
    <source>
        <dbReference type="ARBA" id="ARBA00048173"/>
    </source>
</evidence>
<gene>
    <name evidence="12" type="ORF">phytr_11240</name>
    <name evidence="13" type="ORF">phytr_12840</name>
    <name evidence="11" type="ORF">phytr_9750</name>
</gene>
<dbReference type="InterPro" id="IPR000123">
    <property type="entry name" value="Reverse_transcriptase_msDNA"/>
</dbReference>
<dbReference type="InterPro" id="IPR000477">
    <property type="entry name" value="RT_dom"/>
</dbReference>
<dbReference type="InterPro" id="IPR043128">
    <property type="entry name" value="Rev_trsase/Diguanyl_cyclase"/>
</dbReference>
<accession>A0A2P1PAB7</accession>
<keyword evidence="4" id="KW-0479">Metal-binding</keyword>
<evidence type="ECO:0000256" key="4">
    <source>
        <dbReference type="ARBA" id="ARBA00022723"/>
    </source>
</evidence>
<dbReference type="InterPro" id="IPR051083">
    <property type="entry name" value="GrpII_Intron_Splice-Mob/Def"/>
</dbReference>
<evidence type="ECO:0000259" key="10">
    <source>
        <dbReference type="PROSITE" id="PS50878"/>
    </source>
</evidence>
<dbReference type="InterPro" id="IPR043502">
    <property type="entry name" value="DNA/RNA_pol_sf"/>
</dbReference>
<dbReference type="PANTHER" id="PTHR34047:SF3">
    <property type="entry name" value="BLR2052 PROTEIN"/>
    <property type="match status" value="1"/>
</dbReference>
<dbReference type="InterPro" id="IPR030931">
    <property type="entry name" value="Group_II_RT_mat"/>
</dbReference>
<evidence type="ECO:0000313" key="14">
    <source>
        <dbReference type="Proteomes" id="UP000241762"/>
    </source>
</evidence>
<keyword evidence="2" id="KW-0808">Transferase</keyword>
<dbReference type="Gene3D" id="3.30.70.270">
    <property type="match status" value="1"/>
</dbReference>
<evidence type="ECO:0000256" key="7">
    <source>
        <dbReference type="ARBA" id="ARBA00023118"/>
    </source>
</evidence>
<evidence type="ECO:0000313" key="13">
    <source>
        <dbReference type="EMBL" id="AVP88208.1"/>
    </source>
</evidence>
<dbReference type="SUPFAM" id="SSF56672">
    <property type="entry name" value="DNA/RNA polymerases"/>
    <property type="match status" value="1"/>
</dbReference>
<dbReference type="EMBL" id="CP027845">
    <property type="protein sequence ID" value="AVP87903.1"/>
    <property type="molecule type" value="Genomic_DNA"/>
</dbReference>
<keyword evidence="14" id="KW-1185">Reference proteome</keyword>
<comment type="catalytic activity">
    <reaction evidence="9">
        <text>DNA(n) + a 2'-deoxyribonucleoside 5'-triphosphate = DNA(n+1) + diphosphate</text>
        <dbReference type="Rhea" id="RHEA:22508"/>
        <dbReference type="Rhea" id="RHEA-COMP:17339"/>
        <dbReference type="Rhea" id="RHEA-COMP:17340"/>
        <dbReference type="ChEBI" id="CHEBI:33019"/>
        <dbReference type="ChEBI" id="CHEBI:61560"/>
        <dbReference type="ChEBI" id="CHEBI:173112"/>
        <dbReference type="EC" id="2.7.7.49"/>
    </reaction>
</comment>
<dbReference type="GO" id="GO:0003964">
    <property type="term" value="F:RNA-directed DNA polymerase activity"/>
    <property type="evidence" value="ECO:0007669"/>
    <property type="project" value="UniProtKB-KW"/>
</dbReference>
<dbReference type="RefSeq" id="WP_106874743.1">
    <property type="nucleotide sequence ID" value="NZ_CP027845.1"/>
</dbReference>
<dbReference type="KEGG" id="ptc:phytr_11240"/>
<dbReference type="EMBL" id="CP027845">
    <property type="protein sequence ID" value="AVP88208.1"/>
    <property type="molecule type" value="Genomic_DNA"/>
</dbReference>
<dbReference type="NCBIfam" id="TIGR04416">
    <property type="entry name" value="group_II_RT_mat"/>
    <property type="match status" value="1"/>
</dbReference>
<keyword evidence="7" id="KW-0051">Antiviral defense</keyword>
<dbReference type="Proteomes" id="UP000241762">
    <property type="component" value="Chromosome"/>
</dbReference>
<keyword evidence="3" id="KW-0548">Nucleotidyltransferase</keyword>
<dbReference type="GO" id="GO:0051607">
    <property type="term" value="P:defense response to virus"/>
    <property type="evidence" value="ECO:0007669"/>
    <property type="project" value="UniProtKB-KW"/>
</dbReference>
<evidence type="ECO:0000256" key="6">
    <source>
        <dbReference type="ARBA" id="ARBA00022918"/>
    </source>
</evidence>
<evidence type="ECO:0000313" key="12">
    <source>
        <dbReference type="EMBL" id="AVP88049.1"/>
    </source>
</evidence>
<dbReference type="PANTHER" id="PTHR34047">
    <property type="entry name" value="NUCLEAR INTRON MATURASE 1, MITOCHONDRIAL-RELATED"/>
    <property type="match status" value="1"/>
</dbReference>
<comment type="similarity">
    <text evidence="8">Belongs to the bacterial reverse transcriptase family.</text>
</comment>
<sequence length="412" mass="47600">MTKPFNIPKDLVFKAYKHVKANAGAAGLDEQSISDFEVKLKDNLYKLWNRLSSGSYFPPPVKAVAIPKKSGGQRILGVPTVSDRIAQMVVKLILEPEIEPCFLNDSYGYRPNKSALDAIGITRQRCWKYDWVLEFDIKGLFDNISHELMMKAVKLHTNDKWVILYVERWLKAPIVMPDGTSNARTKGTPQGGVISPILSNLFLHYVFDIWMSRKYPQLPWCRYADDGLVHCNTLAEAEKLLENLQQRFAECGLELHPDKTRIICCKVKNKEYSNKVFDFLGYTFKPRLVNNCKDNCLFIGFTPAISKKSIQAIRQEIKSYKWHLRSDLSLEGISENFNSVLRGWINYFGKYSPEALKPIARYFNSILIKWAMRKYLRLKGHKIKAIQYIEKIAQNDPKLFAHWYQSKGFVVI</sequence>
<dbReference type="AlphaFoldDB" id="A0A2P1PAB7"/>
<proteinExistence type="inferred from homology"/>
<evidence type="ECO:0000256" key="1">
    <source>
        <dbReference type="ARBA" id="ARBA00012493"/>
    </source>
</evidence>